<dbReference type="PANTHER" id="PTHR18901">
    <property type="entry name" value="2-DEOXYGLUCOSE-6-PHOSPHATE PHOSPHATASE 2"/>
    <property type="match status" value="1"/>
</dbReference>
<dbReference type="GO" id="GO:0016787">
    <property type="term" value="F:hydrolase activity"/>
    <property type="evidence" value="ECO:0007669"/>
    <property type="project" value="UniProtKB-KW"/>
</dbReference>
<dbReference type="Proteomes" id="UP001597229">
    <property type="component" value="Unassembled WGS sequence"/>
</dbReference>
<evidence type="ECO:0000313" key="2">
    <source>
        <dbReference type="Proteomes" id="UP001597229"/>
    </source>
</evidence>
<accession>A0ABW3W481</accession>
<dbReference type="PANTHER" id="PTHR18901:SF38">
    <property type="entry name" value="PSEUDOURIDINE-5'-PHOSPHATASE"/>
    <property type="match status" value="1"/>
</dbReference>
<reference evidence="2" key="1">
    <citation type="journal article" date="2019" name="Int. J. Syst. Evol. Microbiol.">
        <title>The Global Catalogue of Microorganisms (GCM) 10K type strain sequencing project: providing services to taxonomists for standard genome sequencing and annotation.</title>
        <authorList>
            <consortium name="The Broad Institute Genomics Platform"/>
            <consortium name="The Broad Institute Genome Sequencing Center for Infectious Disease"/>
            <person name="Wu L."/>
            <person name="Ma J."/>
        </authorList>
    </citation>
    <scope>NUCLEOTIDE SEQUENCE [LARGE SCALE GENOMIC DNA]</scope>
    <source>
        <strain evidence="2">CCUG 52478</strain>
    </source>
</reference>
<proteinExistence type="predicted"/>
<dbReference type="SUPFAM" id="SSF56784">
    <property type="entry name" value="HAD-like"/>
    <property type="match status" value="1"/>
</dbReference>
<gene>
    <name evidence="1" type="ORF">ACFQ3F_16030</name>
</gene>
<dbReference type="CDD" id="cd07505">
    <property type="entry name" value="HAD_BPGM-like"/>
    <property type="match status" value="1"/>
</dbReference>
<name>A0ABW3W481_9ACTN</name>
<comment type="caution">
    <text evidence="1">The sequence shown here is derived from an EMBL/GenBank/DDBJ whole genome shotgun (WGS) entry which is preliminary data.</text>
</comment>
<dbReference type="SFLD" id="SFLDG01129">
    <property type="entry name" value="C1.5:_HAD__Beta-PGM__Phosphata"/>
    <property type="match status" value="1"/>
</dbReference>
<dbReference type="InterPro" id="IPR006439">
    <property type="entry name" value="HAD-SF_hydro_IA"/>
</dbReference>
<sequence>MTSERRLPAAVLWDMDGTLVDTEPYWMATENEIAEAHGATWTHEDAMTLVGNDLLTSGAYIKAKLGLAQSAEEVVEMLLDGVVAQVHHAVPWRPGGRELLLALHDAGVPCALVTMSYQRLVAPILEHLPPETFRVIVTGDMVDNGKPHPEAYLTAAAALGVEPAECIAIEDSPTGATSAEEAGCRVLVVPNHVPVDQGPRRVFRTSLEDVTPAELGSLV</sequence>
<dbReference type="SFLD" id="SFLDS00003">
    <property type="entry name" value="Haloacid_Dehalogenase"/>
    <property type="match status" value="1"/>
</dbReference>
<dbReference type="EMBL" id="JBHTLX010000020">
    <property type="protein sequence ID" value="MFD1249308.1"/>
    <property type="molecule type" value="Genomic_DNA"/>
</dbReference>
<dbReference type="Pfam" id="PF13419">
    <property type="entry name" value="HAD_2"/>
    <property type="match status" value="1"/>
</dbReference>
<dbReference type="Gene3D" id="3.40.50.1000">
    <property type="entry name" value="HAD superfamily/HAD-like"/>
    <property type="match status" value="1"/>
</dbReference>
<dbReference type="InterPro" id="IPR023214">
    <property type="entry name" value="HAD_sf"/>
</dbReference>
<organism evidence="1 2">
    <name type="scientific">Nocardioides ginsengisoli</name>
    <dbReference type="NCBI Taxonomy" id="363868"/>
    <lineage>
        <taxon>Bacteria</taxon>
        <taxon>Bacillati</taxon>
        <taxon>Actinomycetota</taxon>
        <taxon>Actinomycetes</taxon>
        <taxon>Propionibacteriales</taxon>
        <taxon>Nocardioidaceae</taxon>
        <taxon>Nocardioides</taxon>
    </lineage>
</organism>
<dbReference type="InterPro" id="IPR023198">
    <property type="entry name" value="PGP-like_dom2"/>
</dbReference>
<dbReference type="NCBIfam" id="TIGR01509">
    <property type="entry name" value="HAD-SF-IA-v3"/>
    <property type="match status" value="1"/>
</dbReference>
<dbReference type="InterPro" id="IPR036412">
    <property type="entry name" value="HAD-like_sf"/>
</dbReference>
<protein>
    <submittedName>
        <fullName evidence="1">HAD family hydrolase</fullName>
    </submittedName>
</protein>
<keyword evidence="1" id="KW-0378">Hydrolase</keyword>
<dbReference type="RefSeq" id="WP_367921691.1">
    <property type="nucleotide sequence ID" value="NZ_BAABAC010000049.1"/>
</dbReference>
<evidence type="ECO:0000313" key="1">
    <source>
        <dbReference type="EMBL" id="MFD1249308.1"/>
    </source>
</evidence>
<keyword evidence="2" id="KW-1185">Reference proteome</keyword>
<dbReference type="InterPro" id="IPR041492">
    <property type="entry name" value="HAD_2"/>
</dbReference>
<dbReference type="Gene3D" id="1.10.150.240">
    <property type="entry name" value="Putative phosphatase, domain 2"/>
    <property type="match status" value="1"/>
</dbReference>